<dbReference type="Gene3D" id="3.90.1150.10">
    <property type="entry name" value="Aspartate Aminotransferase, domain 1"/>
    <property type="match status" value="1"/>
</dbReference>
<dbReference type="Pfam" id="PF00155">
    <property type="entry name" value="Aminotran_1_2"/>
    <property type="match status" value="1"/>
</dbReference>
<name>A0A7R7EQ52_9FIRM</name>
<organism evidence="4 5">
    <name type="scientific">Anaeromicropila herbilytica</name>
    <dbReference type="NCBI Taxonomy" id="2785025"/>
    <lineage>
        <taxon>Bacteria</taxon>
        <taxon>Bacillati</taxon>
        <taxon>Bacillota</taxon>
        <taxon>Clostridia</taxon>
        <taxon>Lachnospirales</taxon>
        <taxon>Lachnospiraceae</taxon>
        <taxon>Anaeromicropila</taxon>
    </lineage>
</organism>
<dbReference type="GO" id="GO:0030170">
    <property type="term" value="F:pyridoxal phosphate binding"/>
    <property type="evidence" value="ECO:0007669"/>
    <property type="project" value="InterPro"/>
</dbReference>
<comment type="cofactor">
    <cofactor evidence="1">
        <name>pyridoxal 5'-phosphate</name>
        <dbReference type="ChEBI" id="CHEBI:597326"/>
    </cofactor>
</comment>
<dbReference type="InterPro" id="IPR015422">
    <property type="entry name" value="PyrdxlP-dep_Trfase_small"/>
</dbReference>
<evidence type="ECO:0000259" key="3">
    <source>
        <dbReference type="Pfam" id="PF00155"/>
    </source>
</evidence>
<reference evidence="4 5" key="1">
    <citation type="submission" date="2020-11" db="EMBL/GenBank/DDBJ databases">
        <title>Draft genome sequencing of a Lachnospiraceae strain isolated from anoxic soil subjected to BSD treatment.</title>
        <authorList>
            <person name="Uek A."/>
            <person name="Tonouchi A."/>
        </authorList>
    </citation>
    <scope>NUCLEOTIDE SEQUENCE [LARGE SCALE GENOMIC DNA]</scope>
    <source>
        <strain evidence="4 5">TB5</strain>
    </source>
</reference>
<dbReference type="EMBL" id="AP024169">
    <property type="protein sequence ID" value="BCN32966.1"/>
    <property type="molecule type" value="Genomic_DNA"/>
</dbReference>
<evidence type="ECO:0000256" key="2">
    <source>
        <dbReference type="ARBA" id="ARBA00022898"/>
    </source>
</evidence>
<evidence type="ECO:0000256" key="1">
    <source>
        <dbReference type="ARBA" id="ARBA00001933"/>
    </source>
</evidence>
<feature type="domain" description="Aminotransferase class I/classII large" evidence="3">
    <location>
        <begin position="14"/>
        <end position="336"/>
    </location>
</feature>
<keyword evidence="2" id="KW-0663">Pyridoxal phosphate</keyword>
<protein>
    <submittedName>
        <fullName evidence="4">Threonine-phosphate decarboxylase</fullName>
    </submittedName>
</protein>
<gene>
    <name evidence="4" type="primary">cobD</name>
    <name evidence="4" type="ORF">bsdtb5_42610</name>
</gene>
<dbReference type="AlphaFoldDB" id="A0A7R7EQ52"/>
<evidence type="ECO:0000313" key="5">
    <source>
        <dbReference type="Proteomes" id="UP000595897"/>
    </source>
</evidence>
<accession>A0A7R7EQ52</accession>
<dbReference type="PANTHER" id="PTHR42885">
    <property type="entry name" value="HISTIDINOL-PHOSPHATE AMINOTRANSFERASE-RELATED"/>
    <property type="match status" value="1"/>
</dbReference>
<dbReference type="CDD" id="cd00609">
    <property type="entry name" value="AAT_like"/>
    <property type="match status" value="1"/>
</dbReference>
<dbReference type="Gene3D" id="3.40.640.10">
    <property type="entry name" value="Type I PLP-dependent aspartate aminotransferase-like (Major domain)"/>
    <property type="match status" value="1"/>
</dbReference>
<dbReference type="PANTHER" id="PTHR42885:SF1">
    <property type="entry name" value="THREONINE-PHOSPHATE DECARBOXYLASE"/>
    <property type="match status" value="1"/>
</dbReference>
<dbReference type="InterPro" id="IPR015424">
    <property type="entry name" value="PyrdxlP-dep_Trfase"/>
</dbReference>
<dbReference type="KEGG" id="ahb:bsdtb5_42610"/>
<dbReference type="RefSeq" id="WP_271713961.1">
    <property type="nucleotide sequence ID" value="NZ_AP024169.1"/>
</dbReference>
<dbReference type="GO" id="GO:0003824">
    <property type="term" value="F:catalytic activity"/>
    <property type="evidence" value="ECO:0007669"/>
    <property type="project" value="UniProtKB-ARBA"/>
</dbReference>
<evidence type="ECO:0000313" key="4">
    <source>
        <dbReference type="EMBL" id="BCN32966.1"/>
    </source>
</evidence>
<dbReference type="Proteomes" id="UP000595897">
    <property type="component" value="Chromosome"/>
</dbReference>
<proteinExistence type="predicted"/>
<dbReference type="SUPFAM" id="SSF53383">
    <property type="entry name" value="PLP-dependent transferases"/>
    <property type="match status" value="1"/>
</dbReference>
<dbReference type="InterPro" id="IPR004839">
    <property type="entry name" value="Aminotransferase_I/II_large"/>
</dbReference>
<sequence>MNNMHGGDIYSYQNITDFSTNINPLGIPKAVKDAVIDSLAICNQYPDVRHLSLRKSLSEKDNIDIPNIICGNGAADLIFSLCLALKPKKALLLAPTFSEYEQALHAVDCSIIYYKLLEENQFELQTNFLDNLTNDLDIVFLCNPNNPTGHVIKVPFLNEILSLCEKKNIFLVIDECFNDFLDNPSVYTIKDCVSKHSHLFVLKAFTKLYAIPGLRLGYGYCSNTKLLDRMHQVSQPWSVSIPALAAGVAALKEDEYVTRTRALIREEREYLTRELPQYGLSLFESKANYIFFKGPSNFYENMLSEGYLIRDCSNYPGLSKGYYRIAVKSHPENVQLLEKVRKLWRNQ</sequence>
<keyword evidence="5" id="KW-1185">Reference proteome</keyword>
<dbReference type="InterPro" id="IPR015421">
    <property type="entry name" value="PyrdxlP-dep_Trfase_major"/>
</dbReference>